<gene>
    <name evidence="2" type="ORF">K6T50_15400</name>
</gene>
<dbReference type="EMBL" id="CP081959">
    <property type="protein sequence ID" value="QZP39300.1"/>
    <property type="molecule type" value="Genomic_DNA"/>
</dbReference>
<evidence type="ECO:0000313" key="3">
    <source>
        <dbReference type="Proteomes" id="UP000826254"/>
    </source>
</evidence>
<accession>A0A8T8WHH5</accession>
<sequence>MSSTSDTPSDDTEHTPWDELTTARQRVAKTIAHVHGPQTFERPALRDDVEDADDVEEAIDDKERVLTSLKYTRLLNDLVDDGYLVLEYQGGRNPIILDVEYDADRDTRSAAPFGDTSALHTLVAQVCDREGITRDLLEEVDNPYDFNEVKAKVNEVVGRTVLQPYSDPSKYRFTQEAYAVVFEKVEDAKDDDE</sequence>
<keyword evidence="3" id="KW-1185">Reference proteome</keyword>
<keyword evidence="2" id="KW-0614">Plasmid</keyword>
<proteinExistence type="predicted"/>
<evidence type="ECO:0000256" key="1">
    <source>
        <dbReference type="SAM" id="MobiDB-lite"/>
    </source>
</evidence>
<geneLocation type="plasmid" evidence="2 3">
    <name>unnamed1</name>
</geneLocation>
<dbReference type="RefSeq" id="WP_222609067.1">
    <property type="nucleotide sequence ID" value="NZ_CP081959.1"/>
</dbReference>
<dbReference type="AlphaFoldDB" id="A0A8T8WHH5"/>
<reference evidence="2 3" key="1">
    <citation type="journal article" date="2021" name="Int. J. Syst. Evol. Microbiol.">
        <title>Halobaculum halophilum sp. nov. and Halobaculum salinum sp. nov., isolated from salt lake and saline soil.</title>
        <authorList>
            <person name="Cui H.L."/>
            <person name="Shi X.W."/>
            <person name="Yin X.M."/>
            <person name="Yang X.Y."/>
            <person name="Hou J."/>
            <person name="Zhu L."/>
        </authorList>
    </citation>
    <scope>NUCLEOTIDE SEQUENCE [LARGE SCALE GENOMIC DNA]</scope>
    <source>
        <strain evidence="2 3">NBRC 109044</strain>
    </source>
</reference>
<dbReference type="GeneID" id="67179556"/>
<evidence type="ECO:0000313" key="2">
    <source>
        <dbReference type="EMBL" id="QZP39300.1"/>
    </source>
</evidence>
<dbReference type="KEGG" id="hmp:K6T50_15400"/>
<feature type="region of interest" description="Disordered" evidence="1">
    <location>
        <begin position="1"/>
        <end position="22"/>
    </location>
</feature>
<dbReference type="Proteomes" id="UP000826254">
    <property type="component" value="Plasmid unnamed1"/>
</dbReference>
<protein>
    <submittedName>
        <fullName evidence="2">Uncharacterized protein</fullName>
    </submittedName>
</protein>
<name>A0A8T8WHH5_9EURY</name>
<organism evidence="2 3">
    <name type="scientific">Halobaculum magnesiiphilum</name>
    <dbReference type="NCBI Taxonomy" id="1017351"/>
    <lineage>
        <taxon>Archaea</taxon>
        <taxon>Methanobacteriati</taxon>
        <taxon>Methanobacteriota</taxon>
        <taxon>Stenosarchaea group</taxon>
        <taxon>Halobacteria</taxon>
        <taxon>Halobacteriales</taxon>
        <taxon>Haloferacaceae</taxon>
        <taxon>Halobaculum</taxon>
    </lineage>
</organism>